<evidence type="ECO:0000313" key="3">
    <source>
        <dbReference type="Proteomes" id="UP001221142"/>
    </source>
</evidence>
<keyword evidence="3" id="KW-1185">Reference proteome</keyword>
<accession>A0AAD7FTP1</accession>
<dbReference type="EMBL" id="JARKIF010000005">
    <property type="protein sequence ID" value="KAJ7638628.1"/>
    <property type="molecule type" value="Genomic_DNA"/>
</dbReference>
<feature type="non-terminal residue" evidence="2">
    <location>
        <position position="341"/>
    </location>
</feature>
<protein>
    <submittedName>
        <fullName evidence="2">Uncharacterized protein</fullName>
    </submittedName>
</protein>
<evidence type="ECO:0000313" key="2">
    <source>
        <dbReference type="EMBL" id="KAJ7638628.1"/>
    </source>
</evidence>
<feature type="transmembrane region" description="Helical" evidence="1">
    <location>
        <begin position="230"/>
        <end position="252"/>
    </location>
</feature>
<feature type="transmembrane region" description="Helical" evidence="1">
    <location>
        <begin position="49"/>
        <end position="71"/>
    </location>
</feature>
<evidence type="ECO:0000256" key="1">
    <source>
        <dbReference type="SAM" id="Phobius"/>
    </source>
</evidence>
<comment type="caution">
    <text evidence="2">The sequence shown here is derived from an EMBL/GenBank/DDBJ whole genome shotgun (WGS) entry which is preliminary data.</text>
</comment>
<gene>
    <name evidence="2" type="ORF">FB45DRAFT_903396</name>
</gene>
<feature type="transmembrane region" description="Helical" evidence="1">
    <location>
        <begin position="198"/>
        <end position="218"/>
    </location>
</feature>
<feature type="transmembrane region" description="Helical" evidence="1">
    <location>
        <begin position="83"/>
        <end position="106"/>
    </location>
</feature>
<feature type="transmembrane region" description="Helical" evidence="1">
    <location>
        <begin position="118"/>
        <end position="140"/>
    </location>
</feature>
<organism evidence="2 3">
    <name type="scientific">Roridomyces roridus</name>
    <dbReference type="NCBI Taxonomy" id="1738132"/>
    <lineage>
        <taxon>Eukaryota</taxon>
        <taxon>Fungi</taxon>
        <taxon>Dikarya</taxon>
        <taxon>Basidiomycota</taxon>
        <taxon>Agaricomycotina</taxon>
        <taxon>Agaricomycetes</taxon>
        <taxon>Agaricomycetidae</taxon>
        <taxon>Agaricales</taxon>
        <taxon>Marasmiineae</taxon>
        <taxon>Mycenaceae</taxon>
        <taxon>Roridomyces</taxon>
    </lineage>
</organism>
<name>A0AAD7FTP1_9AGAR</name>
<sequence>MANATLPDEFFKVDAPPRFGWVPSLCFISSPATMVNWSAPAEILKDSDVFVKIIFSIAGLFCWELVTTWGFEWSLITRRRRFRWPLVLFFFLSRYCMLMAIIGLIISLTVTHPINCGVHLSLLCWSGNMAILCASTSLMLRTIALWERKRSIVLFLGGLSLAHWCLLYRTMFVLHAMYDNHLRMCVVASTDSSLLNMTFFFTMGFDFIIMCTTAVALLGRHSARTDLWKLLFTDGLVYFVVTFSMNCVPAVLNLLNLNCTSIAACRAVMRLLDYNSDVYIHSLAVIPSSDLRNSTPFALPSVPRFALTRSEGVLVTTEHITMSEIQSPMGAVITYSKTDLP</sequence>
<reference evidence="2" key="1">
    <citation type="submission" date="2023-03" db="EMBL/GenBank/DDBJ databases">
        <title>Massive genome expansion in bonnet fungi (Mycena s.s.) driven by repeated elements and novel gene families across ecological guilds.</title>
        <authorList>
            <consortium name="Lawrence Berkeley National Laboratory"/>
            <person name="Harder C.B."/>
            <person name="Miyauchi S."/>
            <person name="Viragh M."/>
            <person name="Kuo A."/>
            <person name="Thoen E."/>
            <person name="Andreopoulos B."/>
            <person name="Lu D."/>
            <person name="Skrede I."/>
            <person name="Drula E."/>
            <person name="Henrissat B."/>
            <person name="Morin E."/>
            <person name="Kohler A."/>
            <person name="Barry K."/>
            <person name="LaButti K."/>
            <person name="Morin E."/>
            <person name="Salamov A."/>
            <person name="Lipzen A."/>
            <person name="Mereny Z."/>
            <person name="Hegedus B."/>
            <person name="Baldrian P."/>
            <person name="Stursova M."/>
            <person name="Weitz H."/>
            <person name="Taylor A."/>
            <person name="Grigoriev I.V."/>
            <person name="Nagy L.G."/>
            <person name="Martin F."/>
            <person name="Kauserud H."/>
        </authorList>
    </citation>
    <scope>NUCLEOTIDE SEQUENCE</scope>
    <source>
        <strain evidence="2">9284</strain>
    </source>
</reference>
<feature type="transmembrane region" description="Helical" evidence="1">
    <location>
        <begin position="152"/>
        <end position="178"/>
    </location>
</feature>
<keyword evidence="1" id="KW-0812">Transmembrane</keyword>
<keyword evidence="1" id="KW-1133">Transmembrane helix</keyword>
<dbReference type="AlphaFoldDB" id="A0AAD7FTP1"/>
<keyword evidence="1" id="KW-0472">Membrane</keyword>
<proteinExistence type="predicted"/>
<dbReference type="Proteomes" id="UP001221142">
    <property type="component" value="Unassembled WGS sequence"/>
</dbReference>